<feature type="region of interest" description="Disordered" evidence="1">
    <location>
        <begin position="19"/>
        <end position="50"/>
    </location>
</feature>
<proteinExistence type="predicted"/>
<evidence type="ECO:0000313" key="3">
    <source>
        <dbReference type="Proteomes" id="UP000199114"/>
    </source>
</evidence>
<dbReference type="OrthoDB" id="202932at2157"/>
<dbReference type="PROSITE" id="PS51257">
    <property type="entry name" value="PROKAR_LIPOPROTEIN"/>
    <property type="match status" value="1"/>
</dbReference>
<evidence type="ECO:0000256" key="1">
    <source>
        <dbReference type="SAM" id="MobiDB-lite"/>
    </source>
</evidence>
<name>A0A1H9GL02_9EURY</name>
<evidence type="ECO:0000313" key="2">
    <source>
        <dbReference type="EMBL" id="SEQ50693.1"/>
    </source>
</evidence>
<gene>
    <name evidence="2" type="ORF">SAMN04489841_1917</name>
</gene>
<sequence>MVHRRQILLTTLAAGATATAGCVGDDPSDENSDDQSANSSDENVPPDLELTSDGVYRIDIDAVSDRSASIGDSQVTYDGDPEVIWAYERAFEFDRPSESTPELAVDPVIDTTDDVGGLFLAPVYDADAEGWQINAYADETYYEARDTHQFWIGQFHAEPSEERAVSDLDATFTEHHDGIYRAIVEYGETPPADKHSNELQSVVLANSTWDETALEETDPILGVAVGPTRVGPTSPDYNEADEDDPAPVVDFSFEYDQNGKTITIVHEDGPAFQGEHVQVGFEGGLTEAQFSGEIAADDELTVEVPNADPGEYLAIAWRGADREYYIVLDRFQIPE</sequence>
<accession>A0A1H9GL02</accession>
<dbReference type="STRING" id="1186196.SAMN04489841_1917"/>
<dbReference type="Proteomes" id="UP000199114">
    <property type="component" value="Unassembled WGS sequence"/>
</dbReference>
<keyword evidence="3" id="KW-1185">Reference proteome</keyword>
<reference evidence="3" key="1">
    <citation type="submission" date="2016-10" db="EMBL/GenBank/DDBJ databases">
        <authorList>
            <person name="Varghese N."/>
            <person name="Submissions S."/>
        </authorList>
    </citation>
    <scope>NUCLEOTIDE SEQUENCE [LARGE SCALE GENOMIC DNA]</scope>
    <source>
        <strain evidence="3">DSM 25055</strain>
    </source>
</reference>
<dbReference type="EMBL" id="FOFD01000002">
    <property type="protein sequence ID" value="SEQ50693.1"/>
    <property type="molecule type" value="Genomic_DNA"/>
</dbReference>
<protein>
    <submittedName>
        <fullName evidence="2">Uncharacterized protein</fullName>
    </submittedName>
</protein>
<dbReference type="RefSeq" id="WP_090616851.1">
    <property type="nucleotide sequence ID" value="NZ_FOFD01000002.1"/>
</dbReference>
<dbReference type="AlphaFoldDB" id="A0A1H9GL02"/>
<organism evidence="2 3">
    <name type="scientific">Natrinema salaciae</name>
    <dbReference type="NCBI Taxonomy" id="1186196"/>
    <lineage>
        <taxon>Archaea</taxon>
        <taxon>Methanobacteriati</taxon>
        <taxon>Methanobacteriota</taxon>
        <taxon>Stenosarchaea group</taxon>
        <taxon>Halobacteria</taxon>
        <taxon>Halobacteriales</taxon>
        <taxon>Natrialbaceae</taxon>
        <taxon>Natrinema</taxon>
    </lineage>
</organism>